<dbReference type="GO" id="GO:0005874">
    <property type="term" value="C:microtubule"/>
    <property type="evidence" value="ECO:0007669"/>
    <property type="project" value="UniProtKB-KW"/>
</dbReference>
<dbReference type="GO" id="GO:0005871">
    <property type="term" value="C:kinesin complex"/>
    <property type="evidence" value="ECO:0007669"/>
    <property type="project" value="InterPro"/>
</dbReference>
<dbReference type="GO" id="GO:0019894">
    <property type="term" value="F:kinesin binding"/>
    <property type="evidence" value="ECO:0007669"/>
    <property type="project" value="TreeGrafter"/>
</dbReference>
<sequence>KAEKFYTQAIAISKRSLGDNHPEMARNLDNLGMLYAKQGRSEEAKALYKQAWEIFEQKLEANHPWAIRCRENLEALV</sequence>
<dbReference type="GO" id="GO:0007018">
    <property type="term" value="P:microtubule-based movement"/>
    <property type="evidence" value="ECO:0007669"/>
    <property type="project" value="TreeGrafter"/>
</dbReference>
<keyword evidence="7" id="KW-0175">Coiled coil</keyword>
<keyword evidence="5" id="KW-0677">Repeat</keyword>
<dbReference type="SUPFAM" id="SSF48452">
    <property type="entry name" value="TPR-like"/>
    <property type="match status" value="1"/>
</dbReference>
<evidence type="ECO:0000256" key="2">
    <source>
        <dbReference type="ARBA" id="ARBA00009622"/>
    </source>
</evidence>
<dbReference type="PROSITE" id="PS50005">
    <property type="entry name" value="TPR"/>
    <property type="match status" value="1"/>
</dbReference>
<protein>
    <submittedName>
        <fullName evidence="11">Tetratricopeptide repeat protein</fullName>
    </submittedName>
</protein>
<evidence type="ECO:0000256" key="3">
    <source>
        <dbReference type="ARBA" id="ARBA00022490"/>
    </source>
</evidence>
<comment type="subcellular location">
    <subcellularLocation>
        <location evidence="1">Cytoplasm</location>
        <location evidence="1">Cytoskeleton</location>
    </subcellularLocation>
</comment>
<keyword evidence="6 10" id="KW-0802">TPR repeat</keyword>
<evidence type="ECO:0000256" key="8">
    <source>
        <dbReference type="ARBA" id="ARBA00023175"/>
    </source>
</evidence>
<evidence type="ECO:0000313" key="11">
    <source>
        <dbReference type="EMBL" id="NER29146.1"/>
    </source>
</evidence>
<evidence type="ECO:0000256" key="10">
    <source>
        <dbReference type="PROSITE-ProRule" id="PRU00339"/>
    </source>
</evidence>
<comment type="caution">
    <text evidence="11">The sequence shown here is derived from an EMBL/GenBank/DDBJ whole genome shotgun (WGS) entry which is preliminary data.</text>
</comment>
<keyword evidence="8" id="KW-0505">Motor protein</keyword>
<dbReference type="Gene3D" id="1.25.40.10">
    <property type="entry name" value="Tetratricopeptide repeat domain"/>
    <property type="match status" value="1"/>
</dbReference>
<keyword evidence="9" id="KW-0206">Cytoskeleton</keyword>
<accession>A0A6B3N5Y5</accession>
<dbReference type="Pfam" id="PF13424">
    <property type="entry name" value="TPR_12"/>
    <property type="match status" value="1"/>
</dbReference>
<proteinExistence type="inferred from homology"/>
<dbReference type="AlphaFoldDB" id="A0A6B3N5Y5"/>
<evidence type="ECO:0000256" key="9">
    <source>
        <dbReference type="ARBA" id="ARBA00023212"/>
    </source>
</evidence>
<gene>
    <name evidence="11" type="ORF">F6J89_16300</name>
</gene>
<dbReference type="GO" id="GO:0005737">
    <property type="term" value="C:cytoplasm"/>
    <property type="evidence" value="ECO:0007669"/>
    <property type="project" value="TreeGrafter"/>
</dbReference>
<feature type="repeat" description="TPR" evidence="10">
    <location>
        <begin position="25"/>
        <end position="58"/>
    </location>
</feature>
<keyword evidence="3" id="KW-0963">Cytoplasm</keyword>
<dbReference type="EMBL" id="JAAHFQ010000315">
    <property type="protein sequence ID" value="NER29146.1"/>
    <property type="molecule type" value="Genomic_DNA"/>
</dbReference>
<dbReference type="PANTHER" id="PTHR45783">
    <property type="entry name" value="KINESIN LIGHT CHAIN"/>
    <property type="match status" value="1"/>
</dbReference>
<reference evidence="11" key="1">
    <citation type="submission" date="2019-11" db="EMBL/GenBank/DDBJ databases">
        <title>Genomic insights into an expanded diversity of filamentous marine cyanobacteria reveals the extraordinary biosynthetic potential of Moorea and Okeania.</title>
        <authorList>
            <person name="Ferreira Leao T."/>
            <person name="Wang M."/>
            <person name="Moss N."/>
            <person name="Da Silva R."/>
            <person name="Sanders J."/>
            <person name="Nurk S."/>
            <person name="Gurevich A."/>
            <person name="Humphrey G."/>
            <person name="Reher R."/>
            <person name="Zhu Q."/>
            <person name="Belda-Ferre P."/>
            <person name="Glukhov E."/>
            <person name="Rex R."/>
            <person name="Dorrestein P.C."/>
            <person name="Knight R."/>
            <person name="Pevzner P."/>
            <person name="Gerwick W.H."/>
            <person name="Gerwick L."/>
        </authorList>
    </citation>
    <scope>NUCLEOTIDE SEQUENCE</scope>
    <source>
        <strain evidence="11">SIO1C4</strain>
    </source>
</reference>
<dbReference type="InterPro" id="IPR019734">
    <property type="entry name" value="TPR_rpt"/>
</dbReference>
<comment type="similarity">
    <text evidence="2">Belongs to the kinesin light chain family.</text>
</comment>
<feature type="non-terminal residue" evidence="11">
    <location>
        <position position="1"/>
    </location>
</feature>
<keyword evidence="4" id="KW-0493">Microtubule</keyword>
<organism evidence="11">
    <name type="scientific">Symploca sp. SIO1C4</name>
    <dbReference type="NCBI Taxonomy" id="2607765"/>
    <lineage>
        <taxon>Bacteria</taxon>
        <taxon>Bacillati</taxon>
        <taxon>Cyanobacteriota</taxon>
        <taxon>Cyanophyceae</taxon>
        <taxon>Coleofasciculales</taxon>
        <taxon>Coleofasciculaceae</taxon>
        <taxon>Symploca</taxon>
    </lineage>
</organism>
<evidence type="ECO:0000256" key="5">
    <source>
        <dbReference type="ARBA" id="ARBA00022737"/>
    </source>
</evidence>
<evidence type="ECO:0000256" key="1">
    <source>
        <dbReference type="ARBA" id="ARBA00004245"/>
    </source>
</evidence>
<dbReference type="InterPro" id="IPR011990">
    <property type="entry name" value="TPR-like_helical_dom_sf"/>
</dbReference>
<name>A0A6B3N5Y5_9CYAN</name>
<evidence type="ECO:0000256" key="4">
    <source>
        <dbReference type="ARBA" id="ARBA00022701"/>
    </source>
</evidence>
<dbReference type="InterPro" id="IPR002151">
    <property type="entry name" value="Kinesin_light"/>
</dbReference>
<dbReference type="PANTHER" id="PTHR45783:SF3">
    <property type="entry name" value="KINESIN LIGHT CHAIN"/>
    <property type="match status" value="1"/>
</dbReference>
<evidence type="ECO:0000256" key="7">
    <source>
        <dbReference type="ARBA" id="ARBA00023054"/>
    </source>
</evidence>
<evidence type="ECO:0000256" key="6">
    <source>
        <dbReference type="ARBA" id="ARBA00022803"/>
    </source>
</evidence>